<feature type="non-terminal residue" evidence="2">
    <location>
        <position position="1"/>
    </location>
</feature>
<feature type="compositionally biased region" description="Polar residues" evidence="1">
    <location>
        <begin position="36"/>
        <end position="54"/>
    </location>
</feature>
<name>A0A2G9TEU8_TELCI</name>
<organism evidence="2 3">
    <name type="scientific">Teladorsagia circumcincta</name>
    <name type="common">Brown stomach worm</name>
    <name type="synonym">Ostertagia circumcincta</name>
    <dbReference type="NCBI Taxonomy" id="45464"/>
    <lineage>
        <taxon>Eukaryota</taxon>
        <taxon>Metazoa</taxon>
        <taxon>Ecdysozoa</taxon>
        <taxon>Nematoda</taxon>
        <taxon>Chromadorea</taxon>
        <taxon>Rhabditida</taxon>
        <taxon>Rhabditina</taxon>
        <taxon>Rhabditomorpha</taxon>
        <taxon>Strongyloidea</taxon>
        <taxon>Trichostrongylidae</taxon>
        <taxon>Teladorsagia</taxon>
    </lineage>
</organism>
<sequence>VMLDGSHFPQQGIATNMSTSLPDGEVLNLDMLGPQTAANSTAPVSSYCSPCTRRNTAESK</sequence>
<feature type="region of interest" description="Disordered" evidence="1">
    <location>
        <begin position="36"/>
        <end position="60"/>
    </location>
</feature>
<dbReference type="Proteomes" id="UP000230423">
    <property type="component" value="Unassembled WGS sequence"/>
</dbReference>
<accession>A0A2G9TEU8</accession>
<evidence type="ECO:0000256" key="1">
    <source>
        <dbReference type="SAM" id="MobiDB-lite"/>
    </source>
</evidence>
<proteinExistence type="predicted"/>
<evidence type="ECO:0000313" key="2">
    <source>
        <dbReference type="EMBL" id="PIO56496.1"/>
    </source>
</evidence>
<protein>
    <submittedName>
        <fullName evidence="2">Uncharacterized protein</fullName>
    </submittedName>
</protein>
<reference evidence="2 3" key="1">
    <citation type="submission" date="2015-09" db="EMBL/GenBank/DDBJ databases">
        <title>Draft genome of the parasitic nematode Teladorsagia circumcincta isolate WARC Sus (inbred).</title>
        <authorList>
            <person name="Mitreva M."/>
        </authorList>
    </citation>
    <scope>NUCLEOTIDE SEQUENCE [LARGE SCALE GENOMIC DNA]</scope>
    <source>
        <strain evidence="2 3">S</strain>
    </source>
</reference>
<evidence type="ECO:0000313" key="3">
    <source>
        <dbReference type="Proteomes" id="UP000230423"/>
    </source>
</evidence>
<dbReference type="AlphaFoldDB" id="A0A2G9TEU8"/>
<gene>
    <name evidence="2" type="ORF">TELCIR_22104</name>
</gene>
<dbReference type="EMBL" id="KZ375853">
    <property type="protein sequence ID" value="PIO56496.1"/>
    <property type="molecule type" value="Genomic_DNA"/>
</dbReference>
<keyword evidence="3" id="KW-1185">Reference proteome</keyword>